<reference evidence="3" key="1">
    <citation type="journal article" date="2019" name="Int. J. Syst. Evol. Microbiol.">
        <title>The Global Catalogue of Microorganisms (GCM) 10K type strain sequencing project: providing services to taxonomists for standard genome sequencing and annotation.</title>
        <authorList>
            <consortium name="The Broad Institute Genomics Platform"/>
            <consortium name="The Broad Institute Genome Sequencing Center for Infectious Disease"/>
            <person name="Wu L."/>
            <person name="Ma J."/>
        </authorList>
    </citation>
    <scope>NUCLEOTIDE SEQUENCE [LARGE SCALE GENOMIC DNA]</scope>
    <source>
        <strain evidence="3">CCM 7132</strain>
    </source>
</reference>
<dbReference type="RefSeq" id="WP_229719813.1">
    <property type="nucleotide sequence ID" value="NZ_BMCH01000005.1"/>
</dbReference>
<sequence>MTSAEAWDAGDYELADKLRHEQDMQDAIRAEIETQERRAQEAAKPRCLRERRG</sequence>
<feature type="region of interest" description="Disordered" evidence="1">
    <location>
        <begin position="34"/>
        <end position="53"/>
    </location>
</feature>
<dbReference type="EMBL" id="BMCH01000005">
    <property type="protein sequence ID" value="GGC34426.1"/>
    <property type="molecule type" value="Genomic_DNA"/>
</dbReference>
<protein>
    <submittedName>
        <fullName evidence="2">Uncharacterized protein</fullName>
    </submittedName>
</protein>
<evidence type="ECO:0000256" key="1">
    <source>
        <dbReference type="SAM" id="MobiDB-lite"/>
    </source>
</evidence>
<dbReference type="Proteomes" id="UP000637769">
    <property type="component" value="Unassembled WGS sequence"/>
</dbReference>
<evidence type="ECO:0000313" key="3">
    <source>
        <dbReference type="Proteomes" id="UP000637769"/>
    </source>
</evidence>
<evidence type="ECO:0000313" key="2">
    <source>
        <dbReference type="EMBL" id="GGC34426.1"/>
    </source>
</evidence>
<proteinExistence type="predicted"/>
<organism evidence="2 3">
    <name type="scientific">Asaia siamensis</name>
    <dbReference type="NCBI Taxonomy" id="110479"/>
    <lineage>
        <taxon>Bacteria</taxon>
        <taxon>Pseudomonadati</taxon>
        <taxon>Pseudomonadota</taxon>
        <taxon>Alphaproteobacteria</taxon>
        <taxon>Acetobacterales</taxon>
        <taxon>Acetobacteraceae</taxon>
        <taxon>Asaia</taxon>
    </lineage>
</organism>
<comment type="caution">
    <text evidence="2">The sequence shown here is derived from an EMBL/GenBank/DDBJ whole genome shotgun (WGS) entry which is preliminary data.</text>
</comment>
<gene>
    <name evidence="2" type="ORF">GCM10007207_19960</name>
</gene>
<accession>A0ABQ1MAT6</accession>
<keyword evidence="3" id="KW-1185">Reference proteome</keyword>
<name>A0ABQ1MAT6_9PROT</name>